<dbReference type="NCBIfam" id="NF003417">
    <property type="entry name" value="PRK04813.1"/>
    <property type="match status" value="2"/>
</dbReference>
<keyword evidence="2" id="KW-0596">Phosphopantetheine</keyword>
<dbReference type="InterPro" id="IPR010071">
    <property type="entry name" value="AA_adenyl_dom"/>
</dbReference>
<dbReference type="PROSITE" id="PS00455">
    <property type="entry name" value="AMP_BINDING"/>
    <property type="match status" value="1"/>
</dbReference>
<comment type="cofactor">
    <cofactor evidence="1">
        <name>pantetheine 4'-phosphate</name>
        <dbReference type="ChEBI" id="CHEBI:47942"/>
    </cofactor>
</comment>
<dbReference type="Proteomes" id="UP000306719">
    <property type="component" value="Unassembled WGS sequence"/>
</dbReference>
<dbReference type="FunFam" id="1.10.1200.10:FF:000016">
    <property type="entry name" value="Non-ribosomal peptide synthase"/>
    <property type="match status" value="1"/>
</dbReference>
<dbReference type="GO" id="GO:0031177">
    <property type="term" value="F:phosphopantetheine binding"/>
    <property type="evidence" value="ECO:0007669"/>
    <property type="project" value="TreeGrafter"/>
</dbReference>
<evidence type="ECO:0000313" key="6">
    <source>
        <dbReference type="Proteomes" id="UP000306719"/>
    </source>
</evidence>
<evidence type="ECO:0000256" key="2">
    <source>
        <dbReference type="ARBA" id="ARBA00022450"/>
    </source>
</evidence>
<dbReference type="InterPro" id="IPR020845">
    <property type="entry name" value="AMP-binding_CS"/>
</dbReference>
<dbReference type="InterPro" id="IPR001242">
    <property type="entry name" value="Condensation_dom"/>
</dbReference>
<dbReference type="Pfam" id="PF00668">
    <property type="entry name" value="Condensation"/>
    <property type="match status" value="2"/>
</dbReference>
<dbReference type="SUPFAM" id="SSF47336">
    <property type="entry name" value="ACP-like"/>
    <property type="match status" value="2"/>
</dbReference>
<dbReference type="SUPFAM" id="SSF52777">
    <property type="entry name" value="CoA-dependent acyltransferases"/>
    <property type="match status" value="4"/>
</dbReference>
<accession>A0A5S3WV47</accession>
<reference evidence="5 6" key="1">
    <citation type="submission" date="2018-01" db="EMBL/GenBank/DDBJ databases">
        <authorList>
            <person name="Paulsen S."/>
            <person name="Gram L.K."/>
        </authorList>
    </citation>
    <scope>NUCLEOTIDE SEQUENCE [LARGE SCALE GENOMIC DNA]</scope>
    <source>
        <strain evidence="5 6">S2599</strain>
    </source>
</reference>
<dbReference type="GO" id="GO:0009366">
    <property type="term" value="C:enterobactin synthetase complex"/>
    <property type="evidence" value="ECO:0007669"/>
    <property type="project" value="TreeGrafter"/>
</dbReference>
<proteinExistence type="predicted"/>
<evidence type="ECO:0000259" key="4">
    <source>
        <dbReference type="PROSITE" id="PS50075"/>
    </source>
</evidence>
<dbReference type="Gene3D" id="3.30.559.30">
    <property type="entry name" value="Nonribosomal peptide synthetase, condensation domain"/>
    <property type="match status" value="2"/>
</dbReference>
<dbReference type="InterPro" id="IPR023213">
    <property type="entry name" value="CAT-like_dom_sf"/>
</dbReference>
<dbReference type="NCBIfam" id="TIGR01733">
    <property type="entry name" value="AA-adenyl-dom"/>
    <property type="match status" value="2"/>
</dbReference>
<dbReference type="GO" id="GO:0072330">
    <property type="term" value="P:monocarboxylic acid biosynthetic process"/>
    <property type="evidence" value="ECO:0007669"/>
    <property type="project" value="UniProtKB-ARBA"/>
</dbReference>
<dbReference type="Gene3D" id="1.10.1200.10">
    <property type="entry name" value="ACP-like"/>
    <property type="match status" value="2"/>
</dbReference>
<feature type="domain" description="Carrier" evidence="4">
    <location>
        <begin position="2037"/>
        <end position="2113"/>
    </location>
</feature>
<dbReference type="InterPro" id="IPR006162">
    <property type="entry name" value="Ppantetheine_attach_site"/>
</dbReference>
<comment type="caution">
    <text evidence="5">The sequence shown here is derived from an EMBL/GenBank/DDBJ whole genome shotgun (WGS) entry which is preliminary data.</text>
</comment>
<reference evidence="6" key="2">
    <citation type="submission" date="2019-06" db="EMBL/GenBank/DDBJ databases">
        <title>Co-occurence of chitin degradation, pigmentation and bioactivity in marine Pseudoalteromonas.</title>
        <authorList>
            <person name="Sonnenschein E.C."/>
            <person name="Bech P.K."/>
        </authorList>
    </citation>
    <scope>NUCLEOTIDE SEQUENCE [LARGE SCALE GENOMIC DNA]</scope>
    <source>
        <strain evidence="6">S2599</strain>
    </source>
</reference>
<keyword evidence="3" id="KW-0597">Phosphoprotein</keyword>
<dbReference type="Pfam" id="PF00501">
    <property type="entry name" value="AMP-binding"/>
    <property type="match status" value="2"/>
</dbReference>
<dbReference type="InterPro" id="IPR042099">
    <property type="entry name" value="ANL_N_sf"/>
</dbReference>
<dbReference type="Pfam" id="PF13193">
    <property type="entry name" value="AMP-binding_C"/>
    <property type="match status" value="1"/>
</dbReference>
<dbReference type="OrthoDB" id="9757559at2"/>
<gene>
    <name evidence="5" type="ORF">CWB98_20850</name>
</gene>
<dbReference type="CDD" id="cd05930">
    <property type="entry name" value="A_NRPS"/>
    <property type="match status" value="1"/>
</dbReference>
<feature type="domain" description="Carrier" evidence="4">
    <location>
        <begin position="1002"/>
        <end position="1077"/>
    </location>
</feature>
<evidence type="ECO:0000256" key="3">
    <source>
        <dbReference type="ARBA" id="ARBA00022553"/>
    </source>
</evidence>
<dbReference type="InterPro" id="IPR009081">
    <property type="entry name" value="PP-bd_ACP"/>
</dbReference>
<dbReference type="Pfam" id="PF00550">
    <property type="entry name" value="PP-binding"/>
    <property type="match status" value="2"/>
</dbReference>
<dbReference type="PROSITE" id="PS00012">
    <property type="entry name" value="PHOSPHOPANTETHEINE"/>
    <property type="match status" value="1"/>
</dbReference>
<dbReference type="GO" id="GO:0047527">
    <property type="term" value="F:2,3-dihydroxybenzoate-serine ligase activity"/>
    <property type="evidence" value="ECO:0007669"/>
    <property type="project" value="TreeGrafter"/>
</dbReference>
<dbReference type="SUPFAM" id="SSF56801">
    <property type="entry name" value="Acetyl-CoA synthetase-like"/>
    <property type="match status" value="2"/>
</dbReference>
<dbReference type="GO" id="GO:0043041">
    <property type="term" value="P:amino acid activation for nonribosomal peptide biosynthetic process"/>
    <property type="evidence" value="ECO:0007669"/>
    <property type="project" value="TreeGrafter"/>
</dbReference>
<dbReference type="PANTHER" id="PTHR45527">
    <property type="entry name" value="NONRIBOSOMAL PEPTIDE SYNTHETASE"/>
    <property type="match status" value="1"/>
</dbReference>
<dbReference type="InterPro" id="IPR045851">
    <property type="entry name" value="AMP-bd_C_sf"/>
</dbReference>
<dbReference type="InterPro" id="IPR036736">
    <property type="entry name" value="ACP-like_sf"/>
</dbReference>
<dbReference type="Gene3D" id="3.30.300.30">
    <property type="match status" value="2"/>
</dbReference>
<dbReference type="GO" id="GO:0009239">
    <property type="term" value="P:enterobactin biosynthetic process"/>
    <property type="evidence" value="ECO:0007669"/>
    <property type="project" value="TreeGrafter"/>
</dbReference>
<dbReference type="Gene3D" id="3.40.50.980">
    <property type="match status" value="2"/>
</dbReference>
<dbReference type="PROSITE" id="PS50075">
    <property type="entry name" value="CARRIER"/>
    <property type="match status" value="2"/>
</dbReference>
<evidence type="ECO:0000313" key="5">
    <source>
        <dbReference type="EMBL" id="TMP32909.1"/>
    </source>
</evidence>
<name>A0A5S3WV47_9GAMM</name>
<protein>
    <recommendedName>
        <fullName evidence="4">Carrier domain-containing protein</fullName>
    </recommendedName>
</protein>
<dbReference type="InterPro" id="IPR025110">
    <property type="entry name" value="AMP-bd_C"/>
</dbReference>
<evidence type="ECO:0000256" key="1">
    <source>
        <dbReference type="ARBA" id="ARBA00001957"/>
    </source>
</evidence>
<sequence length="2132" mass="236052">MHLRQRILPMHRNRLKSTSNCPIRNWMPCWLRWMARKARMTASTLSRAEKLARLKQLQQQKAGLALLGLSDKQQRFWFSHQLDATSGMNNIFRAYRFAGRPDTAALQQAIAAVMQQHPALTSKFVMVKDEPRQFSQPLEKVPFEQVPVNSASEMKHAIEAEAKVPFELSRQYPCRFRLFHNTEAADEYVLTLCFHHIALDGYSVVMVERAIMALYSGAIRVPTEPAYTLTQLLATQSGDRSAMEQYWLSRLADTEHTLSLALNPASPEQDLQQGSYVNFSFDNALSKQITACCQQLAITPCVFFLAAYQLLLHKLTGQHNFIVGMPELARANQQQRAMVGNFANTLLIPAGVSPDTPVSAFISRLQQHFYQDLQCNQVTVERLVDLLGADRDSGTNPLFQVMFSFNNLSSSTPSNSEEAPIWQPYPVQRHYSKLDVTLEIQQASDTFSGYFEFRTALFTKEQVRQWQHQLAAIINVMLTRSECTIGELSSFDYAQQSALLNQPQPSHLVPCFSERLIALSEHQGESIALVAPGAQPDQDTSLTYTQLLQVVRSVSSELRSVAQTGQTIAISCEQSYHCVIAMLAAQFARCAFVVIDPALPQSRREFIARDAQASVMLTDDTNQLALTVLDVQASTDPELGYLVYTSGSTGTPKGVRVTRQALNNHCQAVARLYQLGAHTKALQFSVLSFDLALEEFFPILYHGGQVVLRTTKDTPSFADLGDLIARYALNHLSLPTGYLHAWMEQLRHADQPLPSEIKLVVTGTEQLQNRTVANWFALANPKTQRFINAYGPSEATISCSAHEVNQLDIHRSPVPIGSALPHSQVYVLDQQGHAVAPYVLGQLYIGGDNLAQGYQNLPEVSAEKFAVHPQLQQRLYATGDQAYYDQQGLLYFKGRIDEQVKFRGYRIEPEEISRQLNNITGVTASICVVQQTPQPTLVAYVVSQAQLQQDKLNYVLAQTLPAYMLPEHIIQLDALPLTARGKIDKKALPKADVVNALTQRAAPNSQLEATLLTIWQTVLNKTGLCCETSFFLQGGHSLAALKVLSQITQQLDKELTLKQFFAAPSIAQQAQLLEQQQTEQRMSALQPVSRTEAGTLTHSQQQMYVLDAYAGEAGLYNMPLLVQLDGPLDKTVLISTLQALTTRHEALRTCFVEHQGEARQQVLNTVELPLQTLQLGETEAKAHFHTLLKQKFDLAKPAYCWVLYQLGDGRHWLGLVIHHILCDGASMDVLIKELTACYHQQLQGNHWQPDHLTVQLLDYAHWQHTEQGQAFLAHSQQYWLDALNGMPHTLDLPLDAPRPARPSFRGSRLELTLPAAQSQQLEQQASRAGVSLYTLSLCAFALLLQEQSRQQDFAIGIPVSGRPGHQLDQVVGLFVNSLPIRMTLTPEQTLTELLAQTQERILSGFDNQSLPLQSLVQLLDVDRALNYNPLFQVFFNFLSSSGEQSHPITDTLTLSLPDTPNDTARFDLTLTLVASPAGIKGHLEYSEELFSADTIALLRARYIAIMTQLASSLDGSVETLESTAQSDTLANLPQGTAIAPTQIPDLLAQLAHHTAQHPQQTALICGEAQWSYEALQQAVETRAMQLHQLGIQPGDLIAVSLPRQGDLLISLLAILHCGAAYLPLDPDYPSERLSFIATDAGVRFVLSDSTESGFSLGADCQLVDINQLDAATCALTTPEYRPENQAYCIYTSGSTGLPKGVDISRANMNNFLYAMAEKPGCTATDKLLAITPYSFDISVLELFLPLYCGATLVLANDVQSKDGAQLCALIAQQDITLMQGTPATWRLLYSANWQGKSNLTCLVGGEALPDALAQQLAQDNQALWNMYGPTETTVWSSIKQILPGERVTIGCPIHNTQLYVLNEHNQLARFGAMGQLAIAGQGVAMGYRDRPELNAEKFVTLDIDGQPVDAYLTGDLVRQLGNGELAYLQRLDDQVKLRGYRIELQEIEAVLERQSGVSQCAVVINQTQAEPVLAAFYVAQSALEETQLVTGLSAQLPHFMVPTHLIALDTLPLTPSGKVDKKALSRYQLTQLMPYQAPQSETERTICDLWQNILGQDKVGLSDNFFKLGGNSILAMQLVAGLNEAFGLSSLTIADVLAYQSVSQLSSHIEQVQLSQVDDADLAALLMELEQE</sequence>
<dbReference type="Gene3D" id="3.30.559.10">
    <property type="entry name" value="Chloramphenicol acetyltransferase-like domain"/>
    <property type="match status" value="2"/>
</dbReference>
<dbReference type="InterPro" id="IPR000873">
    <property type="entry name" value="AMP-dep_synth/lig_dom"/>
</dbReference>
<dbReference type="EMBL" id="PNCJ01000043">
    <property type="protein sequence ID" value="TMP32909.1"/>
    <property type="molecule type" value="Genomic_DNA"/>
</dbReference>
<dbReference type="GO" id="GO:0005829">
    <property type="term" value="C:cytosol"/>
    <property type="evidence" value="ECO:0007669"/>
    <property type="project" value="TreeGrafter"/>
</dbReference>
<organism evidence="5 6">
    <name type="scientific">Pseudoalteromonas rubra</name>
    <dbReference type="NCBI Taxonomy" id="43658"/>
    <lineage>
        <taxon>Bacteria</taxon>
        <taxon>Pseudomonadati</taxon>
        <taxon>Pseudomonadota</taxon>
        <taxon>Gammaproteobacteria</taxon>
        <taxon>Alteromonadales</taxon>
        <taxon>Pseudoalteromonadaceae</taxon>
        <taxon>Pseudoalteromonas</taxon>
    </lineage>
</organism>
<dbReference type="Gene3D" id="2.30.38.10">
    <property type="entry name" value="Luciferase, Domain 3"/>
    <property type="match status" value="1"/>
</dbReference>
<dbReference type="CDD" id="cd19531">
    <property type="entry name" value="LCL_NRPS-like"/>
    <property type="match status" value="1"/>
</dbReference>
<dbReference type="Gene3D" id="3.40.50.12780">
    <property type="entry name" value="N-terminal domain of ligase-like"/>
    <property type="match status" value="1"/>
</dbReference>
<dbReference type="PANTHER" id="PTHR45527:SF1">
    <property type="entry name" value="FATTY ACID SYNTHASE"/>
    <property type="match status" value="1"/>
</dbReference>